<comment type="caution">
    <text evidence="2">The sequence shown here is derived from an EMBL/GenBank/DDBJ whole genome shotgun (WGS) entry which is preliminary data.</text>
</comment>
<organism evidence="2 3">
    <name type="scientific">Panicum virgatum</name>
    <name type="common">Blackwell switchgrass</name>
    <dbReference type="NCBI Taxonomy" id="38727"/>
    <lineage>
        <taxon>Eukaryota</taxon>
        <taxon>Viridiplantae</taxon>
        <taxon>Streptophyta</taxon>
        <taxon>Embryophyta</taxon>
        <taxon>Tracheophyta</taxon>
        <taxon>Spermatophyta</taxon>
        <taxon>Magnoliopsida</taxon>
        <taxon>Liliopsida</taxon>
        <taxon>Poales</taxon>
        <taxon>Poaceae</taxon>
        <taxon>PACMAD clade</taxon>
        <taxon>Panicoideae</taxon>
        <taxon>Panicodae</taxon>
        <taxon>Paniceae</taxon>
        <taxon>Panicinae</taxon>
        <taxon>Panicum</taxon>
        <taxon>Panicum sect. Hiantes</taxon>
    </lineage>
</organism>
<feature type="region of interest" description="Disordered" evidence="1">
    <location>
        <begin position="15"/>
        <end position="40"/>
    </location>
</feature>
<accession>A0A8T0VUF2</accession>
<sequence>MIQLGSFDEQERIPFAPDGEIFTRKPGASHPPPPPAPALQSQLVRAARLARALCASAIATPTASASAPAPIKCQGTSRRVLLGLLSSAKSPSIPVRYETLYGVPNPSQIEPISADLISTFLCCLPLTTPGLVPSCGVGVATEGAKIANRADLYVEGPPVADGGTLNEDLLLGPPVAAHLNEVFGNTDPICH</sequence>
<dbReference type="EMBL" id="CM029040">
    <property type="protein sequence ID" value="KAG2638820.1"/>
    <property type="molecule type" value="Genomic_DNA"/>
</dbReference>
<name>A0A8T0VUF2_PANVG</name>
<dbReference type="Proteomes" id="UP000823388">
    <property type="component" value="Chromosome 2N"/>
</dbReference>
<evidence type="ECO:0000256" key="1">
    <source>
        <dbReference type="SAM" id="MobiDB-lite"/>
    </source>
</evidence>
<protein>
    <submittedName>
        <fullName evidence="2">Uncharacterized protein</fullName>
    </submittedName>
</protein>
<evidence type="ECO:0000313" key="3">
    <source>
        <dbReference type="Proteomes" id="UP000823388"/>
    </source>
</evidence>
<keyword evidence="3" id="KW-1185">Reference proteome</keyword>
<gene>
    <name evidence="2" type="ORF">PVAP13_2NG639601</name>
</gene>
<dbReference type="AlphaFoldDB" id="A0A8T0VUF2"/>
<evidence type="ECO:0000313" key="2">
    <source>
        <dbReference type="EMBL" id="KAG2638820.1"/>
    </source>
</evidence>
<reference evidence="2" key="1">
    <citation type="submission" date="2020-05" db="EMBL/GenBank/DDBJ databases">
        <title>WGS assembly of Panicum virgatum.</title>
        <authorList>
            <person name="Lovell J.T."/>
            <person name="Jenkins J."/>
            <person name="Shu S."/>
            <person name="Juenger T.E."/>
            <person name="Schmutz J."/>
        </authorList>
    </citation>
    <scope>NUCLEOTIDE SEQUENCE</scope>
    <source>
        <strain evidence="2">AP13</strain>
    </source>
</reference>
<proteinExistence type="predicted"/>